<reference evidence="2 3" key="1">
    <citation type="submission" date="2019-03" db="EMBL/GenBank/DDBJ databases">
        <title>Genomic analyses of the natural microbiome of Caenorhabditis elegans.</title>
        <authorList>
            <person name="Samuel B."/>
        </authorList>
    </citation>
    <scope>NUCLEOTIDE SEQUENCE [LARGE SCALE GENOMIC DNA]</scope>
    <source>
        <strain evidence="2 3">JUb18</strain>
    </source>
</reference>
<dbReference type="InterPro" id="IPR005801">
    <property type="entry name" value="ADC_synthase"/>
</dbReference>
<evidence type="ECO:0000259" key="1">
    <source>
        <dbReference type="Pfam" id="PF00425"/>
    </source>
</evidence>
<dbReference type="PRINTS" id="PR00095">
    <property type="entry name" value="ANTSNTHASEI"/>
</dbReference>
<name>A0A4R6RV19_9MICO</name>
<proteinExistence type="predicted"/>
<sequence length="445" mass="45750">MAARGQGGAKRAVAVPGGAAAVARRIATRESAWCWLDGGAPAPGETSTSYCGIASEVRIAESGRERAFLAGLGSDHPHSGTAGSGFSSGWIVALGYEFGVALLGLDPAPDDAAPGFALRLDVVLAVTGEQGELRGGSERELDAWMLAHGDVLSGAGDAAYPAGAGAGQRAPAPASAVWRRSDSDYISEVETCKAAIKAGDAYVLCLTDTAELRGDFDPLALFERLRVNGPASRGAVIVTPDRSLVSTSPERFLSVHSGRIATHPIKGTRPRGATSQLDAGLARELAADPKERAENLMIVDLLRNDLAQVCVPGSVAVSGFLRVETHPHVHQLVSTVSGQLAGGRGIADALATCFPGGSMTGAPKRSAVEILAGLEAGPRGLYAGCFGWIDDRGDAELAMTIRGVELRPGRALVGAGGGITADSVPENEVREKHLKASALLTALRD</sequence>
<dbReference type="InterPro" id="IPR019999">
    <property type="entry name" value="Anth_synth_I-like"/>
</dbReference>
<comment type="caution">
    <text evidence="2">The sequence shown here is derived from an EMBL/GenBank/DDBJ whole genome shotgun (WGS) entry which is preliminary data.</text>
</comment>
<dbReference type="Gene3D" id="3.60.120.10">
    <property type="entry name" value="Anthranilate synthase"/>
    <property type="match status" value="1"/>
</dbReference>
<keyword evidence="3" id="KW-1185">Reference proteome</keyword>
<dbReference type="OrthoDB" id="3518032at2"/>
<dbReference type="RefSeq" id="WP_133617433.1">
    <property type="nucleotide sequence ID" value="NZ_SNYA01000007.1"/>
</dbReference>
<dbReference type="EMBL" id="SNYA01000007">
    <property type="protein sequence ID" value="TDP90237.1"/>
    <property type="molecule type" value="Genomic_DNA"/>
</dbReference>
<dbReference type="GO" id="GO:0005737">
    <property type="term" value="C:cytoplasm"/>
    <property type="evidence" value="ECO:0007669"/>
    <property type="project" value="TreeGrafter"/>
</dbReference>
<dbReference type="GO" id="GO:0000162">
    <property type="term" value="P:L-tryptophan biosynthetic process"/>
    <property type="evidence" value="ECO:0007669"/>
    <property type="project" value="TreeGrafter"/>
</dbReference>
<gene>
    <name evidence="2" type="ORF">EDF62_2805</name>
</gene>
<accession>A0A4R6RV19</accession>
<dbReference type="PANTHER" id="PTHR11236">
    <property type="entry name" value="AMINOBENZOATE/ANTHRANILATE SYNTHASE"/>
    <property type="match status" value="1"/>
</dbReference>
<dbReference type="AlphaFoldDB" id="A0A4R6RV19"/>
<feature type="domain" description="Chorismate-utilising enzyme C-terminal" evidence="1">
    <location>
        <begin position="183"/>
        <end position="435"/>
    </location>
</feature>
<evidence type="ECO:0000313" key="3">
    <source>
        <dbReference type="Proteomes" id="UP000295601"/>
    </source>
</evidence>
<dbReference type="InterPro" id="IPR015890">
    <property type="entry name" value="Chorismate_C"/>
</dbReference>
<dbReference type="GO" id="GO:0046820">
    <property type="term" value="F:4-amino-4-deoxychorismate synthase activity"/>
    <property type="evidence" value="ECO:0007669"/>
    <property type="project" value="TreeGrafter"/>
</dbReference>
<dbReference type="SUPFAM" id="SSF56322">
    <property type="entry name" value="ADC synthase"/>
    <property type="match status" value="1"/>
</dbReference>
<dbReference type="PANTHER" id="PTHR11236:SF18">
    <property type="entry name" value="AMINODEOXYCHORISMATE SYNTHASE"/>
    <property type="match status" value="1"/>
</dbReference>
<dbReference type="GO" id="GO:0008153">
    <property type="term" value="P:4-aminobenzoate biosynthetic process"/>
    <property type="evidence" value="ECO:0007669"/>
    <property type="project" value="TreeGrafter"/>
</dbReference>
<dbReference type="Pfam" id="PF00425">
    <property type="entry name" value="Chorismate_bind"/>
    <property type="match status" value="1"/>
</dbReference>
<dbReference type="Proteomes" id="UP000295601">
    <property type="component" value="Unassembled WGS sequence"/>
</dbReference>
<protein>
    <submittedName>
        <fullName evidence="2">Anthranilate synthase component 1</fullName>
    </submittedName>
</protein>
<evidence type="ECO:0000313" key="2">
    <source>
        <dbReference type="EMBL" id="TDP90237.1"/>
    </source>
</evidence>
<organism evidence="2 3">
    <name type="scientific">Leucobacter luti</name>
    <dbReference type="NCBI Taxonomy" id="340320"/>
    <lineage>
        <taxon>Bacteria</taxon>
        <taxon>Bacillati</taxon>
        <taxon>Actinomycetota</taxon>
        <taxon>Actinomycetes</taxon>
        <taxon>Micrococcales</taxon>
        <taxon>Microbacteriaceae</taxon>
        <taxon>Leucobacter</taxon>
    </lineage>
</organism>